<dbReference type="NCBIfam" id="TIGR03931">
    <property type="entry name" value="T7SS_Rv3446c"/>
    <property type="match status" value="1"/>
</dbReference>
<sequence length="394" mass="40786">MHPSRVERAVTRVAVCELGPATVRRLGPAAGTGVDPVLARAALAAGDDPVTVVGDRAVRTAAVWRQVFATLLGDAQQAHLIHPSWWPATRPALVAELARGVVRRVVTSSRAALVGPGSVHVEIAPQLVLVSAGGKPIQGESRSAAPGDVATRVTALVAGQPPRPVALDAPAEVPGAAALAELIAARLRADGVPVRRVDPNRWVAAPEPAPPTPTPVVARRPSGVSVGLAAVLLAGLGVGWLLRPESHTASVSSTVALVEGRITADIPEGWLVRRVTGGPGSARLEVAAPDNPAAVVHLTQAPVPGQDLRAVAATLRAVLAEQPPGVFLEFESARARAGRDAVTYREVRADAEIDWTVFVEDGIRIGVGCQSPPGDTHHAQPACELAIRSAHRIR</sequence>
<accession>A0ABN9NN93</accession>
<protein>
    <submittedName>
        <fullName evidence="1">Type VII secretion-associated protein</fullName>
    </submittedName>
</protein>
<dbReference type="Proteomes" id="UP001190465">
    <property type="component" value="Chromosome"/>
</dbReference>
<organism evidence="1 2">
    <name type="scientific">[Mycobacterium] burgundiense</name>
    <dbReference type="NCBI Taxonomy" id="3064286"/>
    <lineage>
        <taxon>Bacteria</taxon>
        <taxon>Bacillati</taxon>
        <taxon>Actinomycetota</taxon>
        <taxon>Actinomycetes</taxon>
        <taxon>Mycobacteriales</taxon>
        <taxon>Mycobacteriaceae</taxon>
        <taxon>Mycolicibacterium</taxon>
    </lineage>
</organism>
<dbReference type="InterPro" id="IPR023840">
    <property type="entry name" value="T7SS_Rv3446c"/>
</dbReference>
<evidence type="ECO:0000313" key="2">
    <source>
        <dbReference type="Proteomes" id="UP001190465"/>
    </source>
</evidence>
<name>A0ABN9NN93_9MYCO</name>
<dbReference type="EMBL" id="OY726397">
    <property type="protein sequence ID" value="CAJ1508103.1"/>
    <property type="molecule type" value="Genomic_DNA"/>
</dbReference>
<keyword evidence="2" id="KW-1185">Reference proteome</keyword>
<evidence type="ECO:0000313" key="1">
    <source>
        <dbReference type="EMBL" id="CAJ1508103.1"/>
    </source>
</evidence>
<proteinExistence type="predicted"/>
<reference evidence="1 2" key="1">
    <citation type="submission" date="2023-08" db="EMBL/GenBank/DDBJ databases">
        <authorList>
            <person name="Folkvardsen B D."/>
            <person name="Norman A."/>
        </authorList>
    </citation>
    <scope>NUCLEOTIDE SEQUENCE [LARGE SCALE GENOMIC DNA]</scope>
    <source>
        <strain evidence="1 2">Mu0053</strain>
    </source>
</reference>
<gene>
    <name evidence="1" type="ORF">MU0053_003734</name>
</gene>
<dbReference type="RefSeq" id="WP_308479094.1">
    <property type="nucleotide sequence ID" value="NZ_OY726397.1"/>
</dbReference>